<reference evidence="7" key="1">
    <citation type="journal article" date="2021" name="Evol. Appl.">
        <title>The genome of the Pyrenean desman and the effects of bottlenecks and inbreeding on the genomic landscape of an endangered species.</title>
        <authorList>
            <person name="Escoda L."/>
            <person name="Castresana J."/>
        </authorList>
    </citation>
    <scope>NUCLEOTIDE SEQUENCE</scope>
    <source>
        <strain evidence="7">IBE-C5619</strain>
    </source>
</reference>
<dbReference type="EMBL" id="JAGFMF010011401">
    <property type="protein sequence ID" value="KAG8523804.1"/>
    <property type="molecule type" value="Genomic_DNA"/>
</dbReference>
<evidence type="ECO:0000256" key="4">
    <source>
        <dbReference type="ARBA" id="ARBA00022989"/>
    </source>
</evidence>
<feature type="transmembrane region" description="Helical" evidence="6">
    <location>
        <begin position="264"/>
        <end position="285"/>
    </location>
</feature>
<protein>
    <submittedName>
        <fullName evidence="7">Monocyte to macrophage differentiation factor 2</fullName>
    </submittedName>
</protein>
<feature type="transmembrane region" description="Helical" evidence="6">
    <location>
        <begin position="69"/>
        <end position="91"/>
    </location>
</feature>
<keyword evidence="5 6" id="KW-0472">Membrane</keyword>
<evidence type="ECO:0000313" key="8">
    <source>
        <dbReference type="Proteomes" id="UP000700334"/>
    </source>
</evidence>
<organism evidence="7 8">
    <name type="scientific">Galemys pyrenaicus</name>
    <name type="common">Iberian desman</name>
    <name type="synonym">Pyrenean desman</name>
    <dbReference type="NCBI Taxonomy" id="202257"/>
    <lineage>
        <taxon>Eukaryota</taxon>
        <taxon>Metazoa</taxon>
        <taxon>Chordata</taxon>
        <taxon>Craniata</taxon>
        <taxon>Vertebrata</taxon>
        <taxon>Euteleostomi</taxon>
        <taxon>Mammalia</taxon>
        <taxon>Eutheria</taxon>
        <taxon>Laurasiatheria</taxon>
        <taxon>Eulipotyphla</taxon>
        <taxon>Talpidae</taxon>
        <taxon>Galemys</taxon>
    </lineage>
</organism>
<evidence type="ECO:0000256" key="6">
    <source>
        <dbReference type="SAM" id="Phobius"/>
    </source>
</evidence>
<evidence type="ECO:0000313" key="7">
    <source>
        <dbReference type="EMBL" id="KAG8523804.1"/>
    </source>
</evidence>
<dbReference type="GO" id="GO:0016020">
    <property type="term" value="C:membrane"/>
    <property type="evidence" value="ECO:0007669"/>
    <property type="project" value="UniProtKB-SubCell"/>
</dbReference>
<accession>A0A8J6BM17</accession>
<feature type="transmembrane region" description="Helical" evidence="6">
    <location>
        <begin position="185"/>
        <end position="203"/>
    </location>
</feature>
<dbReference type="Proteomes" id="UP000700334">
    <property type="component" value="Unassembled WGS sequence"/>
</dbReference>
<dbReference type="InterPro" id="IPR004254">
    <property type="entry name" value="AdipoR/HlyIII-related"/>
</dbReference>
<dbReference type="AlphaFoldDB" id="A0A8J6BM17"/>
<dbReference type="PANTHER" id="PTHR20855:SF107">
    <property type="entry name" value="MONOCYTE TO MACROPHAGE DIFFERENTIATION FACTOR 2"/>
    <property type="match status" value="1"/>
</dbReference>
<sequence length="360" mass="41068">MFAPRLLDFQKTKYARFMNHRVPAHKRYQPTEYEHAANCATHALWIIPSILGSSNLYFLSDDDWETISAWIYGLGLCGLFVVSTVFHTISWKKSHLREVERCLHMSDRMAIYFFIAASYAPCKRWGCCKALYCCLPREEVSAGCEKGLAVPLEACVLGLSDAGEMGARKLPELNLRELGPWASHMRWLVWIMASVGTIYVFFFHERYKLVELLCYVIMGFFPALVILSMPNTEGVWELMTGGVFYCMGMVFFKSDGRVPFAHAIWHLFVAFGAGTHYYAIWRYLYLPSTLQSKRLIVKYSEMGKLPNHWYCETGPGRNIYPMETGKGCISELGFQACHCLSLCVLFCIPSTSSSVRQAQS</sequence>
<dbReference type="OrthoDB" id="186812at2759"/>
<keyword evidence="4 6" id="KW-1133">Transmembrane helix</keyword>
<comment type="caution">
    <text evidence="7">The sequence shown here is derived from an EMBL/GenBank/DDBJ whole genome shotgun (WGS) entry which is preliminary data.</text>
</comment>
<keyword evidence="8" id="KW-1185">Reference proteome</keyword>
<comment type="subcellular location">
    <subcellularLocation>
        <location evidence="1">Membrane</location>
        <topology evidence="1">Multi-pass membrane protein</topology>
    </subcellularLocation>
</comment>
<evidence type="ECO:0000256" key="5">
    <source>
        <dbReference type="ARBA" id="ARBA00023136"/>
    </source>
</evidence>
<name>A0A8J6BM17_GALPY</name>
<comment type="similarity">
    <text evidence="2">Belongs to the ADIPOR family.</text>
</comment>
<evidence type="ECO:0000256" key="2">
    <source>
        <dbReference type="ARBA" id="ARBA00007018"/>
    </source>
</evidence>
<feature type="transmembrane region" description="Helical" evidence="6">
    <location>
        <begin position="234"/>
        <end position="252"/>
    </location>
</feature>
<dbReference type="Pfam" id="PF03006">
    <property type="entry name" value="HlyIII"/>
    <property type="match status" value="1"/>
</dbReference>
<gene>
    <name evidence="7" type="ORF">J0S82_016654</name>
</gene>
<feature type="transmembrane region" description="Helical" evidence="6">
    <location>
        <begin position="209"/>
        <end position="227"/>
    </location>
</feature>
<evidence type="ECO:0000256" key="1">
    <source>
        <dbReference type="ARBA" id="ARBA00004141"/>
    </source>
</evidence>
<keyword evidence="3 6" id="KW-0812">Transmembrane</keyword>
<dbReference type="PANTHER" id="PTHR20855">
    <property type="entry name" value="ADIPOR/PROGESTIN RECEPTOR-RELATED"/>
    <property type="match status" value="1"/>
</dbReference>
<proteinExistence type="inferred from homology"/>
<evidence type="ECO:0000256" key="3">
    <source>
        <dbReference type="ARBA" id="ARBA00022692"/>
    </source>
</evidence>